<dbReference type="Proteomes" id="UP000298663">
    <property type="component" value="Unassembled WGS sequence"/>
</dbReference>
<evidence type="ECO:0000256" key="2">
    <source>
        <dbReference type="ARBA" id="ARBA00022448"/>
    </source>
</evidence>
<dbReference type="CDD" id="cd17326">
    <property type="entry name" value="MFS_MFSD8"/>
    <property type="match status" value="1"/>
</dbReference>
<dbReference type="InterPro" id="IPR036259">
    <property type="entry name" value="MFS_trans_sf"/>
</dbReference>
<evidence type="ECO:0000313" key="8">
    <source>
        <dbReference type="EMBL" id="TMS37824.1"/>
    </source>
</evidence>
<name>A0A4U8UXM0_STECR</name>
<evidence type="ECO:0000256" key="5">
    <source>
        <dbReference type="ARBA" id="ARBA00023136"/>
    </source>
</evidence>
<keyword evidence="3 6" id="KW-0812">Transmembrane</keyword>
<dbReference type="GO" id="GO:0005765">
    <property type="term" value="C:lysosomal membrane"/>
    <property type="evidence" value="ECO:0007669"/>
    <property type="project" value="TreeGrafter"/>
</dbReference>
<dbReference type="PROSITE" id="PS50850">
    <property type="entry name" value="MFS"/>
    <property type="match status" value="1"/>
</dbReference>
<feature type="transmembrane region" description="Helical" evidence="6">
    <location>
        <begin position="457"/>
        <end position="478"/>
    </location>
</feature>
<comment type="caution">
    <text evidence="8">The sequence shown here is derived from an EMBL/GenBank/DDBJ whole genome shotgun (WGS) entry which is preliminary data.</text>
</comment>
<keyword evidence="9" id="KW-1185">Reference proteome</keyword>
<feature type="transmembrane region" description="Helical" evidence="6">
    <location>
        <begin position="332"/>
        <end position="352"/>
    </location>
</feature>
<dbReference type="Pfam" id="PF07690">
    <property type="entry name" value="MFS_1"/>
    <property type="match status" value="2"/>
</dbReference>
<evidence type="ECO:0000259" key="7">
    <source>
        <dbReference type="PROSITE" id="PS50850"/>
    </source>
</evidence>
<dbReference type="InterPro" id="IPR011701">
    <property type="entry name" value="MFS"/>
</dbReference>
<dbReference type="SUPFAM" id="SSF103473">
    <property type="entry name" value="MFS general substrate transporter"/>
    <property type="match status" value="1"/>
</dbReference>
<dbReference type="Gene3D" id="1.20.1250.20">
    <property type="entry name" value="MFS general substrate transporter like domains"/>
    <property type="match status" value="1"/>
</dbReference>
<dbReference type="PANTHER" id="PTHR23510">
    <property type="entry name" value="INNER MEMBRANE TRANSPORT PROTEIN YAJR"/>
    <property type="match status" value="1"/>
</dbReference>
<comment type="subcellular location">
    <subcellularLocation>
        <location evidence="1">Endomembrane system</location>
        <topology evidence="1">Multi-pass membrane protein</topology>
    </subcellularLocation>
</comment>
<reference evidence="8 9" key="2">
    <citation type="journal article" date="2019" name="G3 (Bethesda)">
        <title>Hybrid Assembly of the Genome of the Entomopathogenic Nematode Steinernema carpocapsae Identifies the X-Chromosome.</title>
        <authorList>
            <person name="Serra L."/>
            <person name="Macchietto M."/>
            <person name="Macias-Munoz A."/>
            <person name="McGill C.J."/>
            <person name="Rodriguez I.M."/>
            <person name="Rodriguez B."/>
            <person name="Murad R."/>
            <person name="Mortazavi A."/>
        </authorList>
    </citation>
    <scope>NUCLEOTIDE SEQUENCE [LARGE SCALE GENOMIC DNA]</scope>
    <source>
        <strain evidence="8 9">ALL</strain>
    </source>
</reference>
<dbReference type="GO" id="GO:0012505">
    <property type="term" value="C:endomembrane system"/>
    <property type="evidence" value="ECO:0007669"/>
    <property type="project" value="UniProtKB-SubCell"/>
</dbReference>
<dbReference type="OrthoDB" id="370281at2759"/>
<sequence length="500" mass="55221">MTKLGHEEYDLLNGASDEQSSDKESTALKFEERKTSWTSIWLCNALQLMCGIQFSIYFTSMWPYLSTIDREADIDFLGWIVAAFSIGQALSSPVFGVWNQKTSSTKYPSVCGLCCMALGNLMYALLPSLNSGSVKWFMLVARFVTGFGAGTLGVLRAYTSNASVPKDRARAVAIGIASFVLGLSFGPALQAMFSPIGQGSTLLGLVADIYTIPAYLMILVALTGVGVFLALFEEDLAGVISKAELRESTVVMPKFDKVAAAICIYMWAAQCSVATNLEVLATPTTMVLYNWNNHDAIFYNGVMQTVSCLISVSMYFVIAFTPVGKIDKRKMVVFGLLCFISYHIVNIPWPFYEHKLDYIKLAPNSTVEDTEYSGGCLRDYEWCETTARIPFLLYVFTAIVSFGLAFPFMAAPNGTLFSEVLGPRRQGMMQGIFEFFGSIARCVGPLYSTALFETSGYKWPVIIQLFILVIGVVLVVVFRDRLVPLKVERKESRPEVAVRA</sequence>
<feature type="transmembrane region" description="Helical" evidence="6">
    <location>
        <begin position="110"/>
        <end position="130"/>
    </location>
</feature>
<protein>
    <recommendedName>
        <fullName evidence="7">Major facilitator superfamily (MFS) profile domain-containing protein</fullName>
    </recommendedName>
</protein>
<reference evidence="8 9" key="1">
    <citation type="journal article" date="2015" name="Genome Biol.">
        <title>Comparative genomics of Steinernema reveals deeply conserved gene regulatory networks.</title>
        <authorList>
            <person name="Dillman A.R."/>
            <person name="Macchietto M."/>
            <person name="Porter C.F."/>
            <person name="Rogers A."/>
            <person name="Williams B."/>
            <person name="Antoshechkin I."/>
            <person name="Lee M.M."/>
            <person name="Goodwin Z."/>
            <person name="Lu X."/>
            <person name="Lewis E.E."/>
            <person name="Goodrich-Blair H."/>
            <person name="Stock S.P."/>
            <person name="Adams B.J."/>
            <person name="Sternberg P.W."/>
            <person name="Mortazavi A."/>
        </authorList>
    </citation>
    <scope>NUCLEOTIDE SEQUENCE [LARGE SCALE GENOMIC DNA]</scope>
    <source>
        <strain evidence="8 9">ALL</strain>
    </source>
</reference>
<proteinExistence type="predicted"/>
<dbReference type="GO" id="GO:0022857">
    <property type="term" value="F:transmembrane transporter activity"/>
    <property type="evidence" value="ECO:0007669"/>
    <property type="project" value="InterPro"/>
</dbReference>
<evidence type="ECO:0000313" key="9">
    <source>
        <dbReference type="Proteomes" id="UP000298663"/>
    </source>
</evidence>
<feature type="transmembrane region" description="Helical" evidence="6">
    <location>
        <begin position="39"/>
        <end position="64"/>
    </location>
</feature>
<accession>A0A4U8UXM0</accession>
<feature type="transmembrane region" description="Helical" evidence="6">
    <location>
        <begin position="391"/>
        <end position="411"/>
    </location>
</feature>
<dbReference type="InterPro" id="IPR051068">
    <property type="entry name" value="MFS_Domain-Containing_Protein"/>
</dbReference>
<dbReference type="AlphaFoldDB" id="A0A4U8UXM0"/>
<feature type="domain" description="Major facilitator superfamily (MFS) profile" evidence="7">
    <location>
        <begin position="39"/>
        <end position="483"/>
    </location>
</feature>
<evidence type="ECO:0000256" key="6">
    <source>
        <dbReference type="SAM" id="Phobius"/>
    </source>
</evidence>
<feature type="transmembrane region" description="Helical" evidence="6">
    <location>
        <begin position="432"/>
        <end position="451"/>
    </location>
</feature>
<keyword evidence="5 6" id="KW-0472">Membrane</keyword>
<dbReference type="STRING" id="34508.A0A4U8UXM0"/>
<evidence type="ECO:0000256" key="3">
    <source>
        <dbReference type="ARBA" id="ARBA00022692"/>
    </source>
</evidence>
<evidence type="ECO:0000256" key="1">
    <source>
        <dbReference type="ARBA" id="ARBA00004127"/>
    </source>
</evidence>
<feature type="transmembrane region" description="Helical" evidence="6">
    <location>
        <begin position="297"/>
        <end position="320"/>
    </location>
</feature>
<feature type="transmembrane region" description="Helical" evidence="6">
    <location>
        <begin position="136"/>
        <end position="159"/>
    </location>
</feature>
<dbReference type="InterPro" id="IPR020846">
    <property type="entry name" value="MFS_dom"/>
</dbReference>
<organism evidence="8 9">
    <name type="scientific">Steinernema carpocapsae</name>
    <name type="common">Entomopathogenic nematode</name>
    <dbReference type="NCBI Taxonomy" id="34508"/>
    <lineage>
        <taxon>Eukaryota</taxon>
        <taxon>Metazoa</taxon>
        <taxon>Ecdysozoa</taxon>
        <taxon>Nematoda</taxon>
        <taxon>Chromadorea</taxon>
        <taxon>Rhabditida</taxon>
        <taxon>Tylenchina</taxon>
        <taxon>Panagrolaimomorpha</taxon>
        <taxon>Strongyloidoidea</taxon>
        <taxon>Steinernematidae</taxon>
        <taxon>Steinernema</taxon>
    </lineage>
</organism>
<keyword evidence="2" id="KW-0813">Transport</keyword>
<feature type="transmembrane region" description="Helical" evidence="6">
    <location>
        <begin position="258"/>
        <end position="277"/>
    </location>
</feature>
<gene>
    <name evidence="8" type="ORF">L596_004677</name>
</gene>
<dbReference type="PANTHER" id="PTHR23510:SF3">
    <property type="entry name" value="MAJOR FACILITATOR SUPERFAMILY DOMAIN-CONTAINING PROTEIN 8"/>
    <property type="match status" value="1"/>
</dbReference>
<keyword evidence="4 6" id="KW-1133">Transmembrane helix</keyword>
<feature type="transmembrane region" description="Helical" evidence="6">
    <location>
        <begin position="76"/>
        <end position="98"/>
    </location>
</feature>
<dbReference type="EMBL" id="AZBU02000001">
    <property type="protein sequence ID" value="TMS37824.1"/>
    <property type="molecule type" value="Genomic_DNA"/>
</dbReference>
<evidence type="ECO:0000256" key="4">
    <source>
        <dbReference type="ARBA" id="ARBA00022989"/>
    </source>
</evidence>
<feature type="transmembrane region" description="Helical" evidence="6">
    <location>
        <begin position="212"/>
        <end position="232"/>
    </location>
</feature>
<feature type="transmembrane region" description="Helical" evidence="6">
    <location>
        <begin position="171"/>
        <end position="192"/>
    </location>
</feature>